<protein>
    <submittedName>
        <fullName evidence="2">Uncharacterized protein</fullName>
    </submittedName>
</protein>
<proteinExistence type="predicted"/>
<dbReference type="AlphaFoldDB" id="A0A6A5WC46"/>
<keyword evidence="3" id="KW-1185">Reference proteome</keyword>
<feature type="region of interest" description="Disordered" evidence="1">
    <location>
        <begin position="104"/>
        <end position="167"/>
    </location>
</feature>
<accession>A0A6A5WC46</accession>
<evidence type="ECO:0000313" key="3">
    <source>
        <dbReference type="Proteomes" id="UP000799779"/>
    </source>
</evidence>
<feature type="compositionally biased region" description="Polar residues" evidence="1">
    <location>
        <begin position="124"/>
        <end position="133"/>
    </location>
</feature>
<reference evidence="2" key="1">
    <citation type="journal article" date="2020" name="Stud. Mycol.">
        <title>101 Dothideomycetes genomes: a test case for predicting lifestyles and emergence of pathogens.</title>
        <authorList>
            <person name="Haridas S."/>
            <person name="Albert R."/>
            <person name="Binder M."/>
            <person name="Bloem J."/>
            <person name="Labutti K."/>
            <person name="Salamov A."/>
            <person name="Andreopoulos B."/>
            <person name="Baker S."/>
            <person name="Barry K."/>
            <person name="Bills G."/>
            <person name="Bluhm B."/>
            <person name="Cannon C."/>
            <person name="Castanera R."/>
            <person name="Culley D."/>
            <person name="Daum C."/>
            <person name="Ezra D."/>
            <person name="Gonzalez J."/>
            <person name="Henrissat B."/>
            <person name="Kuo A."/>
            <person name="Liang C."/>
            <person name="Lipzen A."/>
            <person name="Lutzoni F."/>
            <person name="Magnuson J."/>
            <person name="Mondo S."/>
            <person name="Nolan M."/>
            <person name="Ohm R."/>
            <person name="Pangilinan J."/>
            <person name="Park H.-J."/>
            <person name="Ramirez L."/>
            <person name="Alfaro M."/>
            <person name="Sun H."/>
            <person name="Tritt A."/>
            <person name="Yoshinaga Y."/>
            <person name="Zwiers L.-H."/>
            <person name="Turgeon B."/>
            <person name="Goodwin S."/>
            <person name="Spatafora J."/>
            <person name="Crous P."/>
            <person name="Grigoriev I."/>
        </authorList>
    </citation>
    <scope>NUCLEOTIDE SEQUENCE</scope>
    <source>
        <strain evidence="2">CBS 123094</strain>
    </source>
</reference>
<organism evidence="2 3">
    <name type="scientific">Amniculicola lignicola CBS 123094</name>
    <dbReference type="NCBI Taxonomy" id="1392246"/>
    <lineage>
        <taxon>Eukaryota</taxon>
        <taxon>Fungi</taxon>
        <taxon>Dikarya</taxon>
        <taxon>Ascomycota</taxon>
        <taxon>Pezizomycotina</taxon>
        <taxon>Dothideomycetes</taxon>
        <taxon>Pleosporomycetidae</taxon>
        <taxon>Pleosporales</taxon>
        <taxon>Amniculicolaceae</taxon>
        <taxon>Amniculicola</taxon>
    </lineage>
</organism>
<sequence>MTSATNIADQTGGEDQPETEPEDVKVDTGGADLQPRETMGDEQETGLRSQLDIGAAMMKRGRSLQLPSFSSSSPPTPPNPYGANGGAVGRLAIRHQHEAVQRAMAAQFSGEGASSARLLASSRNTPVQASATAGPQAGSLGSLAHQPGPSVPPEQPDAIAHPENGPW</sequence>
<evidence type="ECO:0000313" key="2">
    <source>
        <dbReference type="EMBL" id="KAF1998698.1"/>
    </source>
</evidence>
<gene>
    <name evidence="2" type="ORF">P154DRAFT_577805</name>
</gene>
<feature type="region of interest" description="Disordered" evidence="1">
    <location>
        <begin position="1"/>
        <end position="88"/>
    </location>
</feature>
<feature type="compositionally biased region" description="Low complexity" evidence="1">
    <location>
        <begin position="113"/>
        <end position="123"/>
    </location>
</feature>
<dbReference type="Proteomes" id="UP000799779">
    <property type="component" value="Unassembled WGS sequence"/>
</dbReference>
<evidence type="ECO:0000256" key="1">
    <source>
        <dbReference type="SAM" id="MobiDB-lite"/>
    </source>
</evidence>
<name>A0A6A5WC46_9PLEO</name>
<dbReference type="EMBL" id="ML977602">
    <property type="protein sequence ID" value="KAF1998698.1"/>
    <property type="molecule type" value="Genomic_DNA"/>
</dbReference>